<comment type="caution">
    <text evidence="2">The sequence shown here is derived from an EMBL/GenBank/DDBJ whole genome shotgun (WGS) entry which is preliminary data.</text>
</comment>
<feature type="compositionally biased region" description="Low complexity" evidence="1">
    <location>
        <begin position="199"/>
        <end position="208"/>
    </location>
</feature>
<accession>A0ABD1DND0</accession>
<gene>
    <name evidence="2" type="ORF">pipiens_006933</name>
</gene>
<proteinExistence type="predicted"/>
<feature type="region of interest" description="Disordered" evidence="1">
    <location>
        <begin position="199"/>
        <end position="243"/>
    </location>
</feature>
<name>A0ABD1DND0_CULPP</name>
<sequence length="260" mass="26521">MNSVFSAFKSSAKHDGKQKSSGGKKLSQDPPNSYEKLRHIREISCSKMNNLVVLDPVESVPSCATTPVQSPSSEKSLELELTLDAAVNGVDQVDRAIPVIESSELPSVAKVLPTPAPAATKPSKADTSSDSLGDSIVVNKPPSGAAAVASAVFAVPAAPPASTIPTNSSSSNGSSSSSNQWNVVSASSRFHKPRLSLSSSVGLTGSGSAMPSVHGRTGGSGAAAAGGQPGGQPQKTRLSTHQRNLSLDFSALEGILEKIH</sequence>
<feature type="region of interest" description="Disordered" evidence="1">
    <location>
        <begin position="1"/>
        <end position="34"/>
    </location>
</feature>
<feature type="region of interest" description="Disordered" evidence="1">
    <location>
        <begin position="111"/>
        <end position="136"/>
    </location>
</feature>
<feature type="region of interest" description="Disordered" evidence="1">
    <location>
        <begin position="161"/>
        <end position="180"/>
    </location>
</feature>
<feature type="compositionally biased region" description="Low complexity" evidence="1">
    <location>
        <begin position="222"/>
        <end position="234"/>
    </location>
</feature>
<organism evidence="2 3">
    <name type="scientific">Culex pipiens pipiens</name>
    <name type="common">Northern house mosquito</name>
    <dbReference type="NCBI Taxonomy" id="38569"/>
    <lineage>
        <taxon>Eukaryota</taxon>
        <taxon>Metazoa</taxon>
        <taxon>Ecdysozoa</taxon>
        <taxon>Arthropoda</taxon>
        <taxon>Hexapoda</taxon>
        <taxon>Insecta</taxon>
        <taxon>Pterygota</taxon>
        <taxon>Neoptera</taxon>
        <taxon>Endopterygota</taxon>
        <taxon>Diptera</taxon>
        <taxon>Nematocera</taxon>
        <taxon>Culicoidea</taxon>
        <taxon>Culicidae</taxon>
        <taxon>Culicinae</taxon>
        <taxon>Culicini</taxon>
        <taxon>Culex</taxon>
        <taxon>Culex</taxon>
    </lineage>
</organism>
<dbReference type="AlphaFoldDB" id="A0ABD1DND0"/>
<evidence type="ECO:0000256" key="1">
    <source>
        <dbReference type="SAM" id="MobiDB-lite"/>
    </source>
</evidence>
<protein>
    <submittedName>
        <fullName evidence="2">Uncharacterized protein</fullName>
    </submittedName>
</protein>
<reference evidence="2 3" key="1">
    <citation type="submission" date="2024-05" db="EMBL/GenBank/DDBJ databases">
        <title>Culex pipiens pipiens assembly and annotation.</title>
        <authorList>
            <person name="Alout H."/>
            <person name="Durand T."/>
        </authorList>
    </citation>
    <scope>NUCLEOTIDE SEQUENCE [LARGE SCALE GENOMIC DNA]</scope>
    <source>
        <strain evidence="2">HA-2024</strain>
        <tissue evidence="2">Whole body</tissue>
    </source>
</reference>
<evidence type="ECO:0000313" key="2">
    <source>
        <dbReference type="EMBL" id="KAL1401042.1"/>
    </source>
</evidence>
<dbReference type="Proteomes" id="UP001562425">
    <property type="component" value="Unassembled WGS sequence"/>
</dbReference>
<keyword evidence="3" id="KW-1185">Reference proteome</keyword>
<evidence type="ECO:0000313" key="3">
    <source>
        <dbReference type="Proteomes" id="UP001562425"/>
    </source>
</evidence>
<dbReference type="EMBL" id="JBEHCU010005059">
    <property type="protein sequence ID" value="KAL1401042.1"/>
    <property type="molecule type" value="Genomic_DNA"/>
</dbReference>